<feature type="domain" description="Initiator Rep protein WH1" evidence="2">
    <location>
        <begin position="16"/>
        <end position="164"/>
    </location>
</feature>
<evidence type="ECO:0000313" key="4">
    <source>
        <dbReference type="Proteomes" id="UP000475079"/>
    </source>
</evidence>
<comment type="similarity">
    <text evidence="1">Belongs to the initiator RepB protein family.</text>
</comment>
<dbReference type="InterPro" id="IPR000525">
    <property type="entry name" value="Initiator_Rep_WH1"/>
</dbReference>
<reference evidence="3 4" key="1">
    <citation type="submission" date="2019-10" db="EMBL/GenBank/DDBJ databases">
        <title>Characterization of a new Citrobacter species.</title>
        <authorList>
            <person name="Goncalves Ribeiro T."/>
            <person name="Izdebski R."/>
            <person name="Urbanowicz P."/>
            <person name="Carmeli Y."/>
            <person name="Gniadkowski M."/>
            <person name="Peixe L."/>
        </authorList>
    </citation>
    <scope>NUCLEOTIDE SEQUENCE [LARGE SCALE GENOMIC DNA]</scope>
    <source>
        <strain evidence="3 4">NMI7905_11</strain>
    </source>
</reference>
<proteinExistence type="inferred from homology"/>
<dbReference type="GO" id="GO:0003887">
    <property type="term" value="F:DNA-directed DNA polymerase activity"/>
    <property type="evidence" value="ECO:0007669"/>
    <property type="project" value="InterPro"/>
</dbReference>
<dbReference type="InterPro" id="IPR036390">
    <property type="entry name" value="WH_DNA-bd_sf"/>
</dbReference>
<dbReference type="RefSeq" id="WP_048242139.1">
    <property type="nucleotide sequence ID" value="NZ_WHIY01000025.1"/>
</dbReference>
<dbReference type="Gene3D" id="1.10.10.10">
    <property type="entry name" value="Winged helix-like DNA-binding domain superfamily/Winged helix DNA-binding domain"/>
    <property type="match status" value="2"/>
</dbReference>
<organism evidence="3 4">
    <name type="scientific">Citrobacter telavivensis</name>
    <dbReference type="NCBI Taxonomy" id="2653932"/>
    <lineage>
        <taxon>Bacteria</taxon>
        <taxon>Pseudomonadati</taxon>
        <taxon>Pseudomonadota</taxon>
        <taxon>Gammaproteobacteria</taxon>
        <taxon>Enterobacterales</taxon>
        <taxon>Enterobacteriaceae</taxon>
        <taxon>Citrobacter</taxon>
    </lineage>
</organism>
<dbReference type="GO" id="GO:0006270">
    <property type="term" value="P:DNA replication initiation"/>
    <property type="evidence" value="ECO:0007669"/>
    <property type="project" value="InterPro"/>
</dbReference>
<evidence type="ECO:0000256" key="1">
    <source>
        <dbReference type="ARBA" id="ARBA00038283"/>
    </source>
</evidence>
<protein>
    <submittedName>
        <fullName evidence="3">RepB family plasmid replication initiator protein</fullName>
    </submittedName>
</protein>
<evidence type="ECO:0000259" key="2">
    <source>
        <dbReference type="Pfam" id="PF01051"/>
    </source>
</evidence>
<comment type="caution">
    <text evidence="3">The sequence shown here is derived from an EMBL/GenBank/DDBJ whole genome shotgun (WGS) entry which is preliminary data.</text>
</comment>
<sequence length="235" mass="26814">MTTSTSPVQVKKAVNISQSNELTEAAYHLPLQAKRVLWLCLMQCYFNKEDPAEESPVFSITVADYAKFFKVGIDTASGDVKKGVSVLADSNVTFYPKEGEFEEVKRPWLAEAGLKRGRGKWQIEFNYKVMPYLMGLTSQFTTYSLYDCGKLKSVKVIRLYESLCQYRQSGIWITTPEWLSDRFMLPASQRTNIAEMKRTFLNPALKNINESTPLKASMRQVEDGKLIFTIVDRNS</sequence>
<dbReference type="Proteomes" id="UP000475079">
    <property type="component" value="Unassembled WGS sequence"/>
</dbReference>
<dbReference type="Pfam" id="PF01051">
    <property type="entry name" value="Rep3_N"/>
    <property type="match status" value="1"/>
</dbReference>
<dbReference type="Pfam" id="PF21205">
    <property type="entry name" value="Rep3_C"/>
    <property type="match status" value="1"/>
</dbReference>
<keyword evidence="4" id="KW-1185">Reference proteome</keyword>
<gene>
    <name evidence="3" type="ORF">GBB84_25285</name>
</gene>
<accession>A0A6L5EFB9</accession>
<dbReference type="SUPFAM" id="SSF46785">
    <property type="entry name" value="Winged helix' DNA-binding domain"/>
    <property type="match status" value="2"/>
</dbReference>
<name>A0A6L5EFB9_9ENTR</name>
<dbReference type="AlphaFoldDB" id="A0A6L5EFB9"/>
<dbReference type="InterPro" id="IPR036388">
    <property type="entry name" value="WH-like_DNA-bd_sf"/>
</dbReference>
<dbReference type="EMBL" id="WHIY01000025">
    <property type="protein sequence ID" value="MPQ54202.1"/>
    <property type="molecule type" value="Genomic_DNA"/>
</dbReference>
<evidence type="ECO:0000313" key="3">
    <source>
        <dbReference type="EMBL" id="MPQ54202.1"/>
    </source>
</evidence>